<name>A0A516Q0R0_9ACTN</name>
<evidence type="ECO:0000256" key="1">
    <source>
        <dbReference type="SAM" id="MobiDB-lite"/>
    </source>
</evidence>
<feature type="region of interest" description="Disordered" evidence="1">
    <location>
        <begin position="111"/>
        <end position="130"/>
    </location>
</feature>
<dbReference type="Proteomes" id="UP000319263">
    <property type="component" value="Chromosome"/>
</dbReference>
<dbReference type="Gene3D" id="1.10.10.2390">
    <property type="match status" value="1"/>
</dbReference>
<protein>
    <submittedName>
        <fullName evidence="2">DUF3349 domain-containing protein</fullName>
    </submittedName>
</protein>
<sequence>MANHTTESAATGFSVIDRVLGWLTDGYPDGIPSRDRFAVIAVLKRRLTDDQILEIVAELTVRDSPALTDGEIGQAEVEELITRVLQEQPSAEDVHRVSARLAAGGWPLADELEIAAGTPPDEPGEHRDRR</sequence>
<proteinExistence type="predicted"/>
<dbReference type="OrthoDB" id="4350726at2"/>
<dbReference type="RefSeq" id="WP_143986980.1">
    <property type="nucleotide sequence ID" value="NZ_CP041692.1"/>
</dbReference>
<dbReference type="KEGG" id="mik:FOE78_14775"/>
<organism evidence="2 3">
    <name type="scientific">Microlunatus elymi</name>
    <dbReference type="NCBI Taxonomy" id="2596828"/>
    <lineage>
        <taxon>Bacteria</taxon>
        <taxon>Bacillati</taxon>
        <taxon>Actinomycetota</taxon>
        <taxon>Actinomycetes</taxon>
        <taxon>Propionibacteriales</taxon>
        <taxon>Propionibacteriaceae</taxon>
        <taxon>Microlunatus</taxon>
    </lineage>
</organism>
<dbReference type="Pfam" id="PF11829">
    <property type="entry name" value="DUF3349"/>
    <property type="match status" value="1"/>
</dbReference>
<dbReference type="EMBL" id="CP041692">
    <property type="protein sequence ID" value="QDP97019.1"/>
    <property type="molecule type" value="Genomic_DNA"/>
</dbReference>
<accession>A0A516Q0R0</accession>
<keyword evidence="3" id="KW-1185">Reference proteome</keyword>
<gene>
    <name evidence="2" type="ORF">FOE78_14775</name>
</gene>
<dbReference type="AlphaFoldDB" id="A0A516Q0R0"/>
<dbReference type="Gene3D" id="6.10.140.2080">
    <property type="match status" value="1"/>
</dbReference>
<evidence type="ECO:0000313" key="2">
    <source>
        <dbReference type="EMBL" id="QDP97019.1"/>
    </source>
</evidence>
<reference evidence="2 3" key="1">
    <citation type="submission" date="2019-07" db="EMBL/GenBank/DDBJ databases">
        <title>Microlunatus dokdonensis sp. nov. isolated from the rhizospheric soil of the wild plant Elymus tsukushiensis.</title>
        <authorList>
            <person name="Ghim S.-Y."/>
            <person name="Hwang Y.-J."/>
            <person name="Son J.-S."/>
            <person name="Shin J.-H."/>
        </authorList>
    </citation>
    <scope>NUCLEOTIDE SEQUENCE [LARGE SCALE GENOMIC DNA]</scope>
    <source>
        <strain evidence="2 3">KUDC0627</strain>
    </source>
</reference>
<evidence type="ECO:0000313" key="3">
    <source>
        <dbReference type="Proteomes" id="UP000319263"/>
    </source>
</evidence>
<dbReference type="InterPro" id="IPR021784">
    <property type="entry name" value="DUF3349"/>
</dbReference>